<gene>
    <name evidence="1" type="ORF">TH606_00660</name>
</gene>
<evidence type="ECO:0000313" key="2">
    <source>
        <dbReference type="Proteomes" id="UP000076964"/>
    </source>
</evidence>
<dbReference type="EMBL" id="LSFI01000002">
    <property type="protein sequence ID" value="OAG28644.1"/>
    <property type="molecule type" value="Genomic_DNA"/>
</dbReference>
<protein>
    <submittedName>
        <fullName evidence="1">Uncharacterized protein</fullName>
    </submittedName>
</protein>
<comment type="caution">
    <text evidence="1">The sequence shown here is derived from an EMBL/GenBank/DDBJ whole genome shotgun (WGS) entry which is preliminary data.</text>
</comment>
<dbReference type="RefSeq" id="WP_068540556.1">
    <property type="nucleotide sequence ID" value="NZ_LSFI01000002.1"/>
</dbReference>
<proteinExistence type="predicted"/>
<dbReference type="AlphaFoldDB" id="A0A177E9L6"/>
<name>A0A177E9L6_9BACT</name>
<organism evidence="1 2">
    <name type="scientific">Thermodesulfatator autotrophicus</name>
    <dbReference type="NCBI Taxonomy" id="1795632"/>
    <lineage>
        <taxon>Bacteria</taxon>
        <taxon>Pseudomonadati</taxon>
        <taxon>Thermodesulfobacteriota</taxon>
        <taxon>Thermodesulfobacteria</taxon>
        <taxon>Thermodesulfobacteriales</taxon>
        <taxon>Thermodesulfatatoraceae</taxon>
        <taxon>Thermodesulfatator</taxon>
    </lineage>
</organism>
<keyword evidence="2" id="KW-1185">Reference proteome</keyword>
<accession>A0A177E9L6</accession>
<dbReference type="STRING" id="1795632.TH606_00660"/>
<dbReference type="Proteomes" id="UP000076964">
    <property type="component" value="Unassembled WGS sequence"/>
</dbReference>
<sequence length="268" mass="30158">MITPPVRFTAPLTLRQLPEGFIEGLRPGQVISAKVETIEGRLLTLFVGHERLEALISDEVPLHLLKPGQSIKLKVVSLGPPLVLSLGLEKVLSKENFLLILGNIFKALGKKPPFLEDVPREKVLEFFLANLLKKEKTGANETKEPIQKELRDFLLKNWQEGQFLIPFIIGDRVSWGYLAEDSSVPRRKGERVFVLVVFLSRLGLMEARFLCYQGGLTIQLNFASEEAFEKAQKALPGLQEMFSEFKQQVIIKSDRLSATPGQILKLNV</sequence>
<evidence type="ECO:0000313" key="1">
    <source>
        <dbReference type="EMBL" id="OAG28644.1"/>
    </source>
</evidence>
<reference evidence="1 2" key="1">
    <citation type="submission" date="2016-02" db="EMBL/GenBank/DDBJ databases">
        <title>Draft genome sequence of Thermodesulfatator sp. S606.</title>
        <authorList>
            <person name="Lai Q."/>
            <person name="Cao J."/>
            <person name="Dupont S."/>
            <person name="Shao Z."/>
            <person name="Jebbar M."/>
            <person name="Alain K."/>
        </authorList>
    </citation>
    <scope>NUCLEOTIDE SEQUENCE [LARGE SCALE GENOMIC DNA]</scope>
    <source>
        <strain evidence="1 2">S606</strain>
    </source>
</reference>
<dbReference type="OrthoDB" id="9797269at2"/>